<sequence>MSATAFPSRRLTSPAHFPTKTIIIQQKSCAVSETKLPNLVAFSSFGGCVSRNHVQSSSSSRTLVAKCSSEEREPPQMKDLLSGMVDKRVEELLGREENRVLLDGLEEASQRVERARKELLEIERQEKEAEQLKSYVRILENRESEIVECQRELLEARGMVEEAQITLSSNMSSISITAALKDNEVGEADKQVERFESVKAAAVSAIVGTLAGTPLLLPTVATESELFLHLGVILVSCALFGVTFRYTVRRDLDNIQLKTGTSAAFGLIKGLAELEAGPPLEFSTGSFVAHVLDGAVYVSQSLLTFLFASIALDYCFKLGILSPFPIKTSMEETK</sequence>
<accession>A0AAV7EY88</accession>
<dbReference type="EMBL" id="JAINDJ010000003">
    <property type="protein sequence ID" value="KAG9452622.1"/>
    <property type="molecule type" value="Genomic_DNA"/>
</dbReference>
<keyword evidence="1" id="KW-0175">Coiled coil</keyword>
<feature type="transmembrane region" description="Helical" evidence="2">
    <location>
        <begin position="200"/>
        <end position="220"/>
    </location>
</feature>
<reference evidence="3 4" key="1">
    <citation type="submission" date="2021-07" db="EMBL/GenBank/DDBJ databases">
        <title>The Aristolochia fimbriata genome: insights into angiosperm evolution, floral development and chemical biosynthesis.</title>
        <authorList>
            <person name="Jiao Y."/>
        </authorList>
    </citation>
    <scope>NUCLEOTIDE SEQUENCE [LARGE SCALE GENOMIC DNA]</scope>
    <source>
        <strain evidence="3">IBCAS-2021</strain>
        <tissue evidence="3">Leaf</tissue>
    </source>
</reference>
<dbReference type="PANTHER" id="PTHR36383:SF1">
    <property type="entry name" value="PROTEIN, PUTATIVE-RELATED"/>
    <property type="match status" value="1"/>
</dbReference>
<proteinExistence type="predicted"/>
<protein>
    <submittedName>
        <fullName evidence="3">Uncharacterized protein</fullName>
    </submittedName>
</protein>
<keyword evidence="2" id="KW-0812">Transmembrane</keyword>
<keyword evidence="2" id="KW-1133">Transmembrane helix</keyword>
<dbReference type="AlphaFoldDB" id="A0AAV7EY88"/>
<gene>
    <name evidence="3" type="ORF">H6P81_005526</name>
</gene>
<name>A0AAV7EY88_ARIFI</name>
<evidence type="ECO:0000256" key="2">
    <source>
        <dbReference type="SAM" id="Phobius"/>
    </source>
</evidence>
<evidence type="ECO:0000313" key="4">
    <source>
        <dbReference type="Proteomes" id="UP000825729"/>
    </source>
</evidence>
<feature type="coiled-coil region" evidence="1">
    <location>
        <begin position="98"/>
        <end position="142"/>
    </location>
</feature>
<keyword evidence="4" id="KW-1185">Reference proteome</keyword>
<evidence type="ECO:0000313" key="3">
    <source>
        <dbReference type="EMBL" id="KAG9452622.1"/>
    </source>
</evidence>
<keyword evidence="2" id="KW-0472">Membrane</keyword>
<dbReference type="Proteomes" id="UP000825729">
    <property type="component" value="Unassembled WGS sequence"/>
</dbReference>
<organism evidence="3 4">
    <name type="scientific">Aristolochia fimbriata</name>
    <name type="common">White veined hardy Dutchman's pipe vine</name>
    <dbReference type="NCBI Taxonomy" id="158543"/>
    <lineage>
        <taxon>Eukaryota</taxon>
        <taxon>Viridiplantae</taxon>
        <taxon>Streptophyta</taxon>
        <taxon>Embryophyta</taxon>
        <taxon>Tracheophyta</taxon>
        <taxon>Spermatophyta</taxon>
        <taxon>Magnoliopsida</taxon>
        <taxon>Magnoliidae</taxon>
        <taxon>Piperales</taxon>
        <taxon>Aristolochiaceae</taxon>
        <taxon>Aristolochia</taxon>
    </lineage>
</organism>
<comment type="caution">
    <text evidence="3">The sequence shown here is derived from an EMBL/GenBank/DDBJ whole genome shotgun (WGS) entry which is preliminary data.</text>
</comment>
<dbReference type="PANTHER" id="PTHR36383">
    <property type="entry name" value="OS09G0529350 PROTEIN"/>
    <property type="match status" value="1"/>
</dbReference>
<feature type="transmembrane region" description="Helical" evidence="2">
    <location>
        <begin position="226"/>
        <end position="248"/>
    </location>
</feature>
<evidence type="ECO:0000256" key="1">
    <source>
        <dbReference type="SAM" id="Coils"/>
    </source>
</evidence>